<dbReference type="RefSeq" id="WP_344246791.1">
    <property type="nucleotide sequence ID" value="NZ_BAAAHH010000052.1"/>
</dbReference>
<dbReference type="EMBL" id="BAAAHH010000052">
    <property type="protein sequence ID" value="GAA0967863.1"/>
    <property type="molecule type" value="Genomic_DNA"/>
</dbReference>
<evidence type="ECO:0000256" key="1">
    <source>
        <dbReference type="ARBA" id="ARBA00004196"/>
    </source>
</evidence>
<dbReference type="PANTHER" id="PTHR34820:SF4">
    <property type="entry name" value="INNER MEMBRANE PROTEIN YEBZ"/>
    <property type="match status" value="1"/>
</dbReference>
<comment type="subcellular location">
    <subcellularLocation>
        <location evidence="1">Cell envelope</location>
    </subcellularLocation>
</comment>
<keyword evidence="6" id="KW-0812">Transmembrane</keyword>
<dbReference type="SUPFAM" id="SSF81296">
    <property type="entry name" value="E set domains"/>
    <property type="match status" value="1"/>
</dbReference>
<evidence type="ECO:0000313" key="9">
    <source>
        <dbReference type="EMBL" id="GAA0967863.1"/>
    </source>
</evidence>
<evidence type="ECO:0000256" key="6">
    <source>
        <dbReference type="SAM" id="Phobius"/>
    </source>
</evidence>
<dbReference type="Proteomes" id="UP001500665">
    <property type="component" value="Unassembled WGS sequence"/>
</dbReference>
<feature type="domain" description="CopC" evidence="8">
    <location>
        <begin position="29"/>
        <end position="120"/>
    </location>
</feature>
<evidence type="ECO:0000259" key="8">
    <source>
        <dbReference type="Pfam" id="PF04234"/>
    </source>
</evidence>
<keyword evidence="3 7" id="KW-0732">Signal</keyword>
<keyword evidence="2" id="KW-0479">Metal-binding</keyword>
<sequence length="178" mass="18037">MNSPVRRLGPLTALAALLLLFFAAPASAHTALTGSDPADGAEVAAPTRVTLTFNENVRSARIVIRPENSEAEVQRGAAELDGPKAVQAVKGTLPNGKYTVGYRVISADGHPVTGVLSFTVAGQDGASPEAAAPTTTGAVPPAAEEPAAEGGATRWIMVGAGLAAGAGVGLLFTMRRRR</sequence>
<keyword evidence="10" id="KW-1185">Reference proteome</keyword>
<dbReference type="InterPro" id="IPR014756">
    <property type="entry name" value="Ig_E-set"/>
</dbReference>
<organism evidence="9 10">
    <name type="scientific">Actinocorallia libanotica</name>
    <dbReference type="NCBI Taxonomy" id="46162"/>
    <lineage>
        <taxon>Bacteria</taxon>
        <taxon>Bacillati</taxon>
        <taxon>Actinomycetota</taxon>
        <taxon>Actinomycetes</taxon>
        <taxon>Streptosporangiales</taxon>
        <taxon>Thermomonosporaceae</taxon>
        <taxon>Actinocorallia</taxon>
    </lineage>
</organism>
<dbReference type="InterPro" id="IPR032694">
    <property type="entry name" value="CopC/D"/>
</dbReference>
<dbReference type="PANTHER" id="PTHR34820">
    <property type="entry name" value="INNER MEMBRANE PROTEIN YEBZ"/>
    <property type="match status" value="1"/>
</dbReference>
<evidence type="ECO:0000256" key="7">
    <source>
        <dbReference type="SAM" id="SignalP"/>
    </source>
</evidence>
<feature type="transmembrane region" description="Helical" evidence="6">
    <location>
        <begin position="155"/>
        <end position="174"/>
    </location>
</feature>
<evidence type="ECO:0000256" key="4">
    <source>
        <dbReference type="ARBA" id="ARBA00023008"/>
    </source>
</evidence>
<evidence type="ECO:0000313" key="10">
    <source>
        <dbReference type="Proteomes" id="UP001500665"/>
    </source>
</evidence>
<feature type="chain" id="PRO_5046727164" evidence="7">
    <location>
        <begin position="29"/>
        <end position="178"/>
    </location>
</feature>
<accession>A0ABN1RYH8</accession>
<keyword evidence="4" id="KW-0186">Copper</keyword>
<reference evidence="9 10" key="1">
    <citation type="journal article" date="2019" name="Int. J. Syst. Evol. Microbiol.">
        <title>The Global Catalogue of Microorganisms (GCM) 10K type strain sequencing project: providing services to taxonomists for standard genome sequencing and annotation.</title>
        <authorList>
            <consortium name="The Broad Institute Genomics Platform"/>
            <consortium name="The Broad Institute Genome Sequencing Center for Infectious Disease"/>
            <person name="Wu L."/>
            <person name="Ma J."/>
        </authorList>
    </citation>
    <scope>NUCLEOTIDE SEQUENCE [LARGE SCALE GENOMIC DNA]</scope>
    <source>
        <strain evidence="9 10">JCM 10696</strain>
    </source>
</reference>
<evidence type="ECO:0000256" key="3">
    <source>
        <dbReference type="ARBA" id="ARBA00022729"/>
    </source>
</evidence>
<evidence type="ECO:0000256" key="2">
    <source>
        <dbReference type="ARBA" id="ARBA00022723"/>
    </source>
</evidence>
<protein>
    <submittedName>
        <fullName evidence="9">Copper resistance protein CopC</fullName>
    </submittedName>
</protein>
<feature type="signal peptide" evidence="7">
    <location>
        <begin position="1"/>
        <end position="28"/>
    </location>
</feature>
<dbReference type="InterPro" id="IPR007348">
    <property type="entry name" value="CopC_dom"/>
</dbReference>
<gene>
    <name evidence="9" type="ORF">GCM10009550_72370</name>
</gene>
<dbReference type="Pfam" id="PF04234">
    <property type="entry name" value="CopC"/>
    <property type="match status" value="1"/>
</dbReference>
<evidence type="ECO:0000256" key="5">
    <source>
        <dbReference type="SAM" id="MobiDB-lite"/>
    </source>
</evidence>
<dbReference type="Gene3D" id="2.60.40.1220">
    <property type="match status" value="1"/>
</dbReference>
<keyword evidence="6" id="KW-0472">Membrane</keyword>
<keyword evidence="6" id="KW-1133">Transmembrane helix</keyword>
<dbReference type="InterPro" id="IPR014755">
    <property type="entry name" value="Cu-Rt/internalin_Ig-like"/>
</dbReference>
<name>A0ABN1RYH8_9ACTN</name>
<feature type="region of interest" description="Disordered" evidence="5">
    <location>
        <begin position="125"/>
        <end position="147"/>
    </location>
</feature>
<comment type="caution">
    <text evidence="9">The sequence shown here is derived from an EMBL/GenBank/DDBJ whole genome shotgun (WGS) entry which is preliminary data.</text>
</comment>
<proteinExistence type="predicted"/>